<feature type="compositionally biased region" description="Polar residues" evidence="1">
    <location>
        <begin position="376"/>
        <end position="390"/>
    </location>
</feature>
<keyword evidence="3" id="KW-0732">Signal</keyword>
<gene>
    <name evidence="4" type="ORF">MYCTH_2300681</name>
</gene>
<dbReference type="OMA" id="QYNSPVS"/>
<dbReference type="VEuPathDB" id="FungiDB:MYCTH_2300681"/>
<evidence type="ECO:0000256" key="3">
    <source>
        <dbReference type="SAM" id="SignalP"/>
    </source>
</evidence>
<dbReference type="InParanoid" id="G2Q7W8"/>
<dbReference type="HOGENOM" id="CLU_031222_1_0_1"/>
<feature type="region of interest" description="Disordered" evidence="1">
    <location>
        <begin position="483"/>
        <end position="525"/>
    </location>
</feature>
<sequence length="525" mass="56432">MRLGTVHLYVAAAVFAPLAASIFIAAPDSPCSKYCGNVQSSTATDEMVCDDAGLASSEGVVWEQCIGCLLTSTYVSGGHSDLQSLLYNLRFNVGYCLFGGETNPCVTSTACAPLGRAVSYKNMSTSVGALDYCSKWDQGFYPPCSECLIPLQQDHLHGIYQNNYVTILEAACEQRPDPGFTVSIAGDPFDPNVAVSIVEPHPDASSVPTPDYGPVSLGARVGIAFGGLAFILVVAGVCIVCNGKRRRRAFLRELERRHGGQGWPHPKTRYGGSSSSGGGPDMFETPVSQRPLRGWETESPVSAHTDAPFPRYFSPYSSQYASPVTSPEAPGSIHHQWPTLVPQRTEQQQQQQQQFNQMTQTQSPSTHGSPPPAFSQWPTSNQEQIHAQHVQGQNEPAIGIALGGDEASLRSKASNLNLNGYPIDSKGKQRDEAYEMHEVESPYGYGNGTANGNASWNGNGNGDSKDHRHYEYPFRMPAEPQAPVLHHPGYGRHHGSRTGPGGADAGAGVVGVGQYPDYQRGYPVS</sequence>
<feature type="transmembrane region" description="Helical" evidence="2">
    <location>
        <begin position="221"/>
        <end position="242"/>
    </location>
</feature>
<dbReference type="OrthoDB" id="5239590at2759"/>
<evidence type="ECO:0000313" key="4">
    <source>
        <dbReference type="EMBL" id="AEO56125.1"/>
    </source>
</evidence>
<feature type="signal peptide" evidence="3">
    <location>
        <begin position="1"/>
        <end position="21"/>
    </location>
</feature>
<name>G2Q7W8_THET4</name>
<keyword evidence="2" id="KW-1133">Transmembrane helix</keyword>
<protein>
    <submittedName>
        <fullName evidence="4">Uncharacterized protein</fullName>
    </submittedName>
</protein>
<keyword evidence="2" id="KW-0812">Transmembrane</keyword>
<accession>G2Q7W8</accession>
<dbReference type="AlphaFoldDB" id="G2Q7W8"/>
<dbReference type="Proteomes" id="UP000007322">
    <property type="component" value="Chromosome 2"/>
</dbReference>
<dbReference type="GeneID" id="11512049"/>
<feature type="region of interest" description="Disordered" evidence="1">
    <location>
        <begin position="342"/>
        <end position="390"/>
    </location>
</feature>
<keyword evidence="2" id="KW-0472">Membrane</keyword>
<feature type="compositionally biased region" description="Gly residues" evidence="1">
    <location>
        <begin position="498"/>
        <end position="511"/>
    </location>
</feature>
<evidence type="ECO:0000313" key="5">
    <source>
        <dbReference type="Proteomes" id="UP000007322"/>
    </source>
</evidence>
<keyword evidence="5" id="KW-1185">Reference proteome</keyword>
<dbReference type="RefSeq" id="XP_003661370.1">
    <property type="nucleotide sequence ID" value="XM_003661322.1"/>
</dbReference>
<feature type="region of interest" description="Disordered" evidence="1">
    <location>
        <begin position="258"/>
        <end position="306"/>
    </location>
</feature>
<proteinExistence type="predicted"/>
<reference evidence="4 5" key="1">
    <citation type="journal article" date="2011" name="Nat. Biotechnol.">
        <title>Comparative genomic analysis of the thermophilic biomass-degrading fungi Myceliophthora thermophila and Thielavia terrestris.</title>
        <authorList>
            <person name="Berka R.M."/>
            <person name="Grigoriev I.V."/>
            <person name="Otillar R."/>
            <person name="Salamov A."/>
            <person name="Grimwood J."/>
            <person name="Reid I."/>
            <person name="Ishmael N."/>
            <person name="John T."/>
            <person name="Darmond C."/>
            <person name="Moisan M.-C."/>
            <person name="Henrissat B."/>
            <person name="Coutinho P.M."/>
            <person name="Lombard V."/>
            <person name="Natvig D.O."/>
            <person name="Lindquist E."/>
            <person name="Schmutz J."/>
            <person name="Lucas S."/>
            <person name="Harris P."/>
            <person name="Powlowski J."/>
            <person name="Bellemare A."/>
            <person name="Taylor D."/>
            <person name="Butler G."/>
            <person name="de Vries R.P."/>
            <person name="Allijn I.E."/>
            <person name="van den Brink J."/>
            <person name="Ushinsky S."/>
            <person name="Storms R."/>
            <person name="Powell A.J."/>
            <person name="Paulsen I.T."/>
            <person name="Elbourne L.D.H."/>
            <person name="Baker S.E."/>
            <person name="Magnuson J."/>
            <person name="LaBoissiere S."/>
            <person name="Clutterbuck A.J."/>
            <person name="Martinez D."/>
            <person name="Wogulis M."/>
            <person name="de Leon A.L."/>
            <person name="Rey M.W."/>
            <person name="Tsang A."/>
        </authorList>
    </citation>
    <scope>NUCLEOTIDE SEQUENCE [LARGE SCALE GENOMIC DNA]</scope>
    <source>
        <strain evidence="5">ATCC 42464 / BCRC 31852 / DSM 1799</strain>
    </source>
</reference>
<organism evidence="4 5">
    <name type="scientific">Thermothelomyces thermophilus (strain ATCC 42464 / BCRC 31852 / DSM 1799)</name>
    <name type="common">Sporotrichum thermophile</name>
    <dbReference type="NCBI Taxonomy" id="573729"/>
    <lineage>
        <taxon>Eukaryota</taxon>
        <taxon>Fungi</taxon>
        <taxon>Dikarya</taxon>
        <taxon>Ascomycota</taxon>
        <taxon>Pezizomycotina</taxon>
        <taxon>Sordariomycetes</taxon>
        <taxon>Sordariomycetidae</taxon>
        <taxon>Sordariales</taxon>
        <taxon>Chaetomiaceae</taxon>
        <taxon>Thermothelomyces</taxon>
    </lineage>
</organism>
<feature type="chain" id="PRO_5003436159" evidence="3">
    <location>
        <begin position="22"/>
        <end position="525"/>
    </location>
</feature>
<dbReference type="eggNOG" id="ENOG502SSVT">
    <property type="taxonomic scope" value="Eukaryota"/>
</dbReference>
<dbReference type="KEGG" id="mtm:MYCTH_2300681"/>
<evidence type="ECO:0000256" key="1">
    <source>
        <dbReference type="SAM" id="MobiDB-lite"/>
    </source>
</evidence>
<feature type="compositionally biased region" description="Low complexity" evidence="1">
    <location>
        <begin position="343"/>
        <end position="362"/>
    </location>
</feature>
<dbReference type="EMBL" id="CP003003">
    <property type="protein sequence ID" value="AEO56125.1"/>
    <property type="molecule type" value="Genomic_DNA"/>
</dbReference>
<evidence type="ECO:0000256" key="2">
    <source>
        <dbReference type="SAM" id="Phobius"/>
    </source>
</evidence>